<dbReference type="Proteomes" id="UP000215914">
    <property type="component" value="Chromosome 17"/>
</dbReference>
<dbReference type="EMBL" id="CM007906">
    <property type="protein sequence ID" value="OTF84966.1"/>
    <property type="molecule type" value="Genomic_DNA"/>
</dbReference>
<dbReference type="EMBL" id="MNCJ02000332">
    <property type="protein sequence ID" value="KAF5753496.1"/>
    <property type="molecule type" value="Genomic_DNA"/>
</dbReference>
<gene>
    <name evidence="2" type="ORF">HannXRQ_Chr17g0534841</name>
    <name evidence="1" type="ORF">HanXRQr2_Chr17g0780751</name>
</gene>
<proteinExistence type="predicted"/>
<keyword evidence="3" id="KW-1185">Reference proteome</keyword>
<dbReference type="InParanoid" id="A0A251RL21"/>
<reference evidence="1 3" key="1">
    <citation type="journal article" date="2017" name="Nature">
        <title>The sunflower genome provides insights into oil metabolism, flowering and Asterid evolution.</title>
        <authorList>
            <person name="Badouin H."/>
            <person name="Gouzy J."/>
            <person name="Grassa C.J."/>
            <person name="Murat F."/>
            <person name="Staton S.E."/>
            <person name="Cottret L."/>
            <person name="Lelandais-Briere C."/>
            <person name="Owens G.L."/>
            <person name="Carrere S."/>
            <person name="Mayjonade B."/>
            <person name="Legrand L."/>
            <person name="Gill N."/>
            <person name="Kane N.C."/>
            <person name="Bowers J.E."/>
            <person name="Hubner S."/>
            <person name="Bellec A."/>
            <person name="Berard A."/>
            <person name="Berges H."/>
            <person name="Blanchet N."/>
            <person name="Boniface M.C."/>
            <person name="Brunel D."/>
            <person name="Catrice O."/>
            <person name="Chaidir N."/>
            <person name="Claudel C."/>
            <person name="Donnadieu C."/>
            <person name="Faraut T."/>
            <person name="Fievet G."/>
            <person name="Helmstetter N."/>
            <person name="King M."/>
            <person name="Knapp S.J."/>
            <person name="Lai Z."/>
            <person name="Le Paslier M.C."/>
            <person name="Lippi Y."/>
            <person name="Lorenzon L."/>
            <person name="Mandel J.R."/>
            <person name="Marage G."/>
            <person name="Marchand G."/>
            <person name="Marquand E."/>
            <person name="Bret-Mestries E."/>
            <person name="Morien E."/>
            <person name="Nambeesan S."/>
            <person name="Nguyen T."/>
            <person name="Pegot-Espagnet P."/>
            <person name="Pouilly N."/>
            <person name="Raftis F."/>
            <person name="Sallet E."/>
            <person name="Schiex T."/>
            <person name="Thomas J."/>
            <person name="Vandecasteele C."/>
            <person name="Vares D."/>
            <person name="Vear F."/>
            <person name="Vautrin S."/>
            <person name="Crespi M."/>
            <person name="Mangin B."/>
            <person name="Burke J.M."/>
            <person name="Salse J."/>
            <person name="Munos S."/>
            <person name="Vincourt P."/>
            <person name="Rieseberg L.H."/>
            <person name="Langlade N.B."/>
        </authorList>
    </citation>
    <scope>NUCLEOTIDE SEQUENCE [LARGE SCALE GENOMIC DNA]</scope>
    <source>
        <strain evidence="3">cv. SF193</strain>
        <tissue evidence="1">Leaves</tissue>
    </source>
</reference>
<reference evidence="2" key="2">
    <citation type="submission" date="2017-02" db="EMBL/GenBank/DDBJ databases">
        <title>Sunflower complete genome.</title>
        <authorList>
            <person name="Langlade N."/>
            <person name="Munos S."/>
        </authorList>
    </citation>
    <scope>NUCLEOTIDE SEQUENCE [LARGE SCALE GENOMIC DNA]</scope>
    <source>
        <tissue evidence="2">Leaves</tissue>
    </source>
</reference>
<accession>A0A251RL21</accession>
<name>A0A251RL21_HELAN</name>
<organism evidence="2 3">
    <name type="scientific">Helianthus annuus</name>
    <name type="common">Common sunflower</name>
    <dbReference type="NCBI Taxonomy" id="4232"/>
    <lineage>
        <taxon>Eukaryota</taxon>
        <taxon>Viridiplantae</taxon>
        <taxon>Streptophyta</taxon>
        <taxon>Embryophyta</taxon>
        <taxon>Tracheophyta</taxon>
        <taxon>Spermatophyta</taxon>
        <taxon>Magnoliopsida</taxon>
        <taxon>eudicotyledons</taxon>
        <taxon>Gunneridae</taxon>
        <taxon>Pentapetalae</taxon>
        <taxon>asterids</taxon>
        <taxon>campanulids</taxon>
        <taxon>Asterales</taxon>
        <taxon>Asteraceae</taxon>
        <taxon>Asteroideae</taxon>
        <taxon>Heliantheae alliance</taxon>
        <taxon>Heliantheae</taxon>
        <taxon>Helianthus</taxon>
    </lineage>
</organism>
<protein>
    <submittedName>
        <fullName evidence="2">Uncharacterized protein</fullName>
    </submittedName>
</protein>
<evidence type="ECO:0000313" key="2">
    <source>
        <dbReference type="EMBL" id="OTF84966.1"/>
    </source>
</evidence>
<dbReference type="Gramene" id="mRNA:HanXRQr2_Chr17g0780751">
    <property type="protein sequence ID" value="mRNA:HanXRQr2_Chr17g0780751"/>
    <property type="gene ID" value="HanXRQr2_Chr17g0780751"/>
</dbReference>
<sequence length="83" mass="9595">MMYGTDALKQKKIKNLILQNTFKGLSFCSSYSSSIQDYLYAFGESISQSRLFESSYKCVQFYRRMCSNQPPATILRPPTRVCQ</sequence>
<evidence type="ECO:0000313" key="3">
    <source>
        <dbReference type="Proteomes" id="UP000215914"/>
    </source>
</evidence>
<dbReference type="AlphaFoldDB" id="A0A251RL21"/>
<evidence type="ECO:0000313" key="1">
    <source>
        <dbReference type="EMBL" id="KAF5753496.1"/>
    </source>
</evidence>
<reference evidence="1" key="3">
    <citation type="submission" date="2020-06" db="EMBL/GenBank/DDBJ databases">
        <title>Helianthus annuus Genome sequencing and assembly Release 2.</title>
        <authorList>
            <person name="Gouzy J."/>
            <person name="Langlade N."/>
            <person name="Munos S."/>
        </authorList>
    </citation>
    <scope>NUCLEOTIDE SEQUENCE</scope>
    <source>
        <tissue evidence="1">Leaves</tissue>
    </source>
</reference>